<dbReference type="EMBL" id="QICN01000004">
    <property type="protein sequence ID" value="PXV68367.1"/>
    <property type="molecule type" value="Genomic_DNA"/>
</dbReference>
<dbReference type="RefSeq" id="WP_110264873.1">
    <property type="nucleotide sequence ID" value="NZ_CAKZQT010000022.1"/>
</dbReference>
<dbReference type="PANTHER" id="PTHR11360:SF290">
    <property type="entry name" value="MONOCARBOXYLATE MFS PERMEASE"/>
    <property type="match status" value="1"/>
</dbReference>
<feature type="transmembrane region" description="Helical" evidence="4">
    <location>
        <begin position="258"/>
        <end position="280"/>
    </location>
</feature>
<feature type="transmembrane region" description="Helical" evidence="4">
    <location>
        <begin position="382"/>
        <end position="401"/>
    </location>
</feature>
<keyword evidence="3 4" id="KW-0472">Membrane</keyword>
<organism evidence="6 7">
    <name type="scientific">Sinimarinibacterium flocculans</name>
    <dbReference type="NCBI Taxonomy" id="985250"/>
    <lineage>
        <taxon>Bacteria</taxon>
        <taxon>Pseudomonadati</taxon>
        <taxon>Pseudomonadota</taxon>
        <taxon>Gammaproteobacteria</taxon>
        <taxon>Nevskiales</taxon>
        <taxon>Nevskiaceae</taxon>
        <taxon>Sinimarinibacterium</taxon>
    </lineage>
</organism>
<keyword evidence="1 4" id="KW-0812">Transmembrane</keyword>
<protein>
    <submittedName>
        <fullName evidence="6">Nitrate/nitrite transporter NarK</fullName>
    </submittedName>
</protein>
<evidence type="ECO:0000259" key="5">
    <source>
        <dbReference type="PROSITE" id="PS50850"/>
    </source>
</evidence>
<dbReference type="Pfam" id="PF07690">
    <property type="entry name" value="MFS_1"/>
    <property type="match status" value="1"/>
</dbReference>
<feature type="transmembrane region" description="Helical" evidence="4">
    <location>
        <begin position="226"/>
        <end position="246"/>
    </location>
</feature>
<feature type="transmembrane region" description="Helical" evidence="4">
    <location>
        <begin position="83"/>
        <end position="103"/>
    </location>
</feature>
<dbReference type="AlphaFoldDB" id="A0A318E8M6"/>
<evidence type="ECO:0000256" key="1">
    <source>
        <dbReference type="ARBA" id="ARBA00022692"/>
    </source>
</evidence>
<dbReference type="GO" id="GO:0022857">
    <property type="term" value="F:transmembrane transporter activity"/>
    <property type="evidence" value="ECO:0007669"/>
    <property type="project" value="InterPro"/>
</dbReference>
<proteinExistence type="predicted"/>
<feature type="transmembrane region" description="Helical" evidence="4">
    <location>
        <begin position="12"/>
        <end position="34"/>
    </location>
</feature>
<feature type="transmembrane region" description="Helical" evidence="4">
    <location>
        <begin position="318"/>
        <end position="338"/>
    </location>
</feature>
<dbReference type="OrthoDB" id="3199327at2"/>
<dbReference type="InterPro" id="IPR011701">
    <property type="entry name" value="MFS"/>
</dbReference>
<dbReference type="SUPFAM" id="SSF103473">
    <property type="entry name" value="MFS general substrate transporter"/>
    <property type="match status" value="1"/>
</dbReference>
<evidence type="ECO:0000256" key="2">
    <source>
        <dbReference type="ARBA" id="ARBA00022989"/>
    </source>
</evidence>
<accession>A0A318E8M6</accession>
<dbReference type="CDD" id="cd17355">
    <property type="entry name" value="MFS_YcxA_like"/>
    <property type="match status" value="1"/>
</dbReference>
<dbReference type="PROSITE" id="PS50850">
    <property type="entry name" value="MFS"/>
    <property type="match status" value="1"/>
</dbReference>
<feature type="domain" description="Major facilitator superfamily (MFS) profile" evidence="5">
    <location>
        <begin position="18"/>
        <end position="405"/>
    </location>
</feature>
<dbReference type="InterPro" id="IPR050327">
    <property type="entry name" value="Proton-linked_MCT"/>
</dbReference>
<feature type="transmembrane region" description="Helical" evidence="4">
    <location>
        <begin position="292"/>
        <end position="312"/>
    </location>
</feature>
<evidence type="ECO:0000256" key="3">
    <source>
        <dbReference type="ARBA" id="ARBA00023136"/>
    </source>
</evidence>
<dbReference type="InterPro" id="IPR020846">
    <property type="entry name" value="MFS_dom"/>
</dbReference>
<feature type="transmembrane region" description="Helical" evidence="4">
    <location>
        <begin position="54"/>
        <end position="76"/>
    </location>
</feature>
<reference evidence="6 7" key="1">
    <citation type="submission" date="2018-04" db="EMBL/GenBank/DDBJ databases">
        <title>Genomic Encyclopedia of Type Strains, Phase IV (KMG-IV): sequencing the most valuable type-strain genomes for metagenomic binning, comparative biology and taxonomic classification.</title>
        <authorList>
            <person name="Goeker M."/>
        </authorList>
    </citation>
    <scope>NUCLEOTIDE SEQUENCE [LARGE SCALE GENOMIC DNA]</scope>
    <source>
        <strain evidence="6 7">DSM 104150</strain>
    </source>
</reference>
<dbReference type="PANTHER" id="PTHR11360">
    <property type="entry name" value="MONOCARBOXYLATE TRANSPORTER"/>
    <property type="match status" value="1"/>
</dbReference>
<dbReference type="Gene3D" id="1.20.1250.20">
    <property type="entry name" value="MFS general substrate transporter like domains"/>
    <property type="match status" value="2"/>
</dbReference>
<sequence>MSGALRGAAAEWRGFWFLPLAGALGYATSVLHVYSLGPFVGPLTEEFGWTRAQIYSGLTIASIISGLLCIPMGVLVDRIGPRRVGLVGVVLMGLTVSCLGTATGSQMNWLLLWAVVAIGTLGVQATVWTSAVASRFETSRGLAFAITLSGGALAAAVFPSFATWGITEFGWRKAYMLMAALWATPVLLLLLGVFRGAQDQMRREKQPMPARVLTGITFAEGLRSSVFYRLLLASGFFSFTTIGVSANFVPMLTDKGTALATAAQVAGIIGIFSVIGRLGAGVLIDRYPAQKVGAIIFLIPLVACLLLLNDGASRANQMIAAAIFGLTLGAEVDVIAYLATRFFGLRAFGALYGAMVMALSLGTAFGPLAAGMLFDRYGGYEPFLYLTMAMMSTAAVSVFSLGRPRALESATPLPEAAIPDPALP</sequence>
<feature type="transmembrane region" description="Helical" evidence="4">
    <location>
        <begin position="109"/>
        <end position="129"/>
    </location>
</feature>
<feature type="transmembrane region" description="Helical" evidence="4">
    <location>
        <begin position="141"/>
        <end position="162"/>
    </location>
</feature>
<dbReference type="Proteomes" id="UP000248330">
    <property type="component" value="Unassembled WGS sequence"/>
</dbReference>
<gene>
    <name evidence="6" type="ORF">C8D93_10462</name>
</gene>
<evidence type="ECO:0000313" key="6">
    <source>
        <dbReference type="EMBL" id="PXV68367.1"/>
    </source>
</evidence>
<feature type="transmembrane region" description="Helical" evidence="4">
    <location>
        <begin position="174"/>
        <end position="194"/>
    </location>
</feature>
<dbReference type="InterPro" id="IPR036259">
    <property type="entry name" value="MFS_trans_sf"/>
</dbReference>
<evidence type="ECO:0000256" key="4">
    <source>
        <dbReference type="SAM" id="Phobius"/>
    </source>
</evidence>
<feature type="transmembrane region" description="Helical" evidence="4">
    <location>
        <begin position="350"/>
        <end position="370"/>
    </location>
</feature>
<keyword evidence="2 4" id="KW-1133">Transmembrane helix</keyword>
<comment type="caution">
    <text evidence="6">The sequence shown here is derived from an EMBL/GenBank/DDBJ whole genome shotgun (WGS) entry which is preliminary data.</text>
</comment>
<evidence type="ECO:0000313" key="7">
    <source>
        <dbReference type="Proteomes" id="UP000248330"/>
    </source>
</evidence>
<keyword evidence="7" id="KW-1185">Reference proteome</keyword>
<name>A0A318E8M6_9GAMM</name>